<dbReference type="InterPro" id="IPR009009">
    <property type="entry name" value="RlpA-like_DPBB"/>
</dbReference>
<dbReference type="EC" id="4.2.2.-" evidence="3"/>
<dbReference type="InterPro" id="IPR036908">
    <property type="entry name" value="RlpA-like_sf"/>
</dbReference>
<sequence length="173" mass="17914" precursor="true">MRPVFPYPARLAALAVAFALPAAAQPAAPAAPMPAALDSAVVWAPAPGLVVAVADSAALVAFAAEVGDLGAGTEAAGVVVGEGRASYYGERFRGQRTASGERFDPDGLTAAHRTLPFGTRLRVTNLRTGQSVVVRVTDRGPFHGSRVIDLSKAAARRIGMVRSGTARVRIERL</sequence>
<gene>
    <name evidence="3" type="primary">rlpA</name>
    <name evidence="6" type="ORF">BSZ37_19040</name>
</gene>
<evidence type="ECO:0000256" key="3">
    <source>
        <dbReference type="HAMAP-Rule" id="MF_02071"/>
    </source>
</evidence>
<dbReference type="PANTHER" id="PTHR34183:SF8">
    <property type="entry name" value="ENDOLYTIC PEPTIDOGLYCAN TRANSGLYCOSYLASE RLPA-RELATED"/>
    <property type="match status" value="1"/>
</dbReference>
<dbReference type="GO" id="GO:0000270">
    <property type="term" value="P:peptidoglycan metabolic process"/>
    <property type="evidence" value="ECO:0007669"/>
    <property type="project" value="UniProtKB-UniRule"/>
</dbReference>
<feature type="signal peptide" evidence="3">
    <location>
        <begin position="1"/>
        <end position="24"/>
    </location>
</feature>
<comment type="function">
    <text evidence="3">Lytic transglycosylase with a strong preference for naked glycan strands that lack stem peptides.</text>
</comment>
<dbReference type="CDD" id="cd22268">
    <property type="entry name" value="DPBB_RlpA-like"/>
    <property type="match status" value="1"/>
</dbReference>
<dbReference type="RefSeq" id="WP_218830568.1">
    <property type="nucleotide sequence ID" value="NZ_MQWD01000001.1"/>
</dbReference>
<dbReference type="Gene3D" id="2.40.40.10">
    <property type="entry name" value="RlpA-like domain"/>
    <property type="match status" value="1"/>
</dbReference>
<organism evidence="6 7">
    <name type="scientific">Rubrivirga marina</name>
    <dbReference type="NCBI Taxonomy" id="1196024"/>
    <lineage>
        <taxon>Bacteria</taxon>
        <taxon>Pseudomonadati</taxon>
        <taxon>Rhodothermota</taxon>
        <taxon>Rhodothermia</taxon>
        <taxon>Rhodothermales</taxon>
        <taxon>Rubricoccaceae</taxon>
        <taxon>Rubrivirga</taxon>
    </lineage>
</organism>
<proteinExistence type="inferred from homology"/>
<protein>
    <recommendedName>
        <fullName evidence="3">Probable endolytic peptidoglycan transglycosylase RlpA</fullName>
        <ecNumber evidence="3">4.2.2.-</ecNumber>
    </recommendedName>
</protein>
<evidence type="ECO:0000256" key="1">
    <source>
        <dbReference type="ARBA" id="ARBA00023239"/>
    </source>
</evidence>
<evidence type="ECO:0000259" key="5">
    <source>
        <dbReference type="Pfam" id="PF03330"/>
    </source>
</evidence>
<dbReference type="GO" id="GO:0008932">
    <property type="term" value="F:lytic endotransglycosylase activity"/>
    <property type="evidence" value="ECO:0007669"/>
    <property type="project" value="UniProtKB-UniRule"/>
</dbReference>
<dbReference type="Proteomes" id="UP000216339">
    <property type="component" value="Unassembled WGS sequence"/>
</dbReference>
<dbReference type="NCBIfam" id="TIGR00413">
    <property type="entry name" value="rlpA"/>
    <property type="match status" value="1"/>
</dbReference>
<feature type="domain" description="RlpA-like protein double-psi beta-barrel" evidence="5">
    <location>
        <begin position="82"/>
        <end position="170"/>
    </location>
</feature>
<keyword evidence="2 3" id="KW-0961">Cell wall biogenesis/degradation</keyword>
<evidence type="ECO:0000256" key="4">
    <source>
        <dbReference type="RuleBase" id="RU003495"/>
    </source>
</evidence>
<keyword evidence="1 3" id="KW-0456">Lyase</keyword>
<dbReference type="InterPro" id="IPR012997">
    <property type="entry name" value="RplA"/>
</dbReference>
<accession>A0A271J4Z1</accession>
<dbReference type="InterPro" id="IPR034718">
    <property type="entry name" value="RlpA"/>
</dbReference>
<dbReference type="PANTHER" id="PTHR34183">
    <property type="entry name" value="ENDOLYTIC PEPTIDOGLYCAN TRANSGLYCOSYLASE RLPA"/>
    <property type="match status" value="1"/>
</dbReference>
<reference evidence="6 7" key="1">
    <citation type="submission" date="2016-11" db="EMBL/GenBank/DDBJ databases">
        <title>Study of marine rhodopsin-containing bacteria.</title>
        <authorList>
            <person name="Yoshizawa S."/>
            <person name="Kumagai Y."/>
            <person name="Kogure K."/>
        </authorList>
    </citation>
    <scope>NUCLEOTIDE SEQUENCE [LARGE SCALE GENOMIC DNA]</scope>
    <source>
        <strain evidence="6 7">SAORIC-28</strain>
    </source>
</reference>
<name>A0A271J4Z1_9BACT</name>
<dbReference type="EMBL" id="MQWD01000001">
    <property type="protein sequence ID" value="PAP78368.1"/>
    <property type="molecule type" value="Genomic_DNA"/>
</dbReference>
<dbReference type="HAMAP" id="MF_02071">
    <property type="entry name" value="RlpA"/>
    <property type="match status" value="1"/>
</dbReference>
<evidence type="ECO:0000256" key="2">
    <source>
        <dbReference type="ARBA" id="ARBA00023316"/>
    </source>
</evidence>
<dbReference type="Pfam" id="PF03330">
    <property type="entry name" value="DPBB_1"/>
    <property type="match status" value="1"/>
</dbReference>
<feature type="chain" id="PRO_5013415905" description="Probable endolytic peptidoglycan transglycosylase RlpA" evidence="3">
    <location>
        <begin position="25"/>
        <end position="173"/>
    </location>
</feature>
<keyword evidence="3" id="KW-0732">Signal</keyword>
<dbReference type="GO" id="GO:0071555">
    <property type="term" value="P:cell wall organization"/>
    <property type="evidence" value="ECO:0007669"/>
    <property type="project" value="UniProtKB-KW"/>
</dbReference>
<comment type="similarity">
    <text evidence="3 4">Belongs to the RlpA family.</text>
</comment>
<dbReference type="SUPFAM" id="SSF50685">
    <property type="entry name" value="Barwin-like endoglucanases"/>
    <property type="match status" value="1"/>
</dbReference>
<dbReference type="AlphaFoldDB" id="A0A271J4Z1"/>
<comment type="caution">
    <text evidence="6">The sequence shown here is derived from an EMBL/GenBank/DDBJ whole genome shotgun (WGS) entry which is preliminary data.</text>
</comment>
<evidence type="ECO:0000313" key="7">
    <source>
        <dbReference type="Proteomes" id="UP000216339"/>
    </source>
</evidence>
<keyword evidence="7" id="KW-1185">Reference proteome</keyword>
<evidence type="ECO:0000313" key="6">
    <source>
        <dbReference type="EMBL" id="PAP78368.1"/>
    </source>
</evidence>